<dbReference type="GO" id="GO:0032259">
    <property type="term" value="P:methylation"/>
    <property type="evidence" value="ECO:0007669"/>
    <property type="project" value="UniProtKB-KW"/>
</dbReference>
<keyword evidence="5" id="KW-1185">Reference proteome</keyword>
<dbReference type="CDD" id="cd18095">
    <property type="entry name" value="SpoU-like_rRNA-MTase"/>
    <property type="match status" value="1"/>
</dbReference>
<sequence length="258" mass="27860">MNQTDSPEYLARKSAYDRLITVYGRKPVYEILADRSLQVFRLHLADSNRGGGIVDQIKTLAAQRNIEICYHSREQLARISRNSKQDQGVACDIHSAGYQPYKQALEQLPTANQRPLIAVDGITNPQNLGMIIRSITASPAYGLLLPSKGCADISALVIKASAGTVFKGNILRCESLAKALPAFIEKGFEVCTLSSHQATPLAEFKPQAPIIYVLGNETEGVSKEIAALSKHRVGIPMANGVESLNVAITAALIAFSGL</sequence>
<evidence type="ECO:0000313" key="5">
    <source>
        <dbReference type="Proteomes" id="UP001059934"/>
    </source>
</evidence>
<dbReference type="PANTHER" id="PTHR46429">
    <property type="entry name" value="23S RRNA (GUANOSINE-2'-O-)-METHYLTRANSFERASE RLMB"/>
    <property type="match status" value="1"/>
</dbReference>
<feature type="domain" description="RNA 2-O ribose methyltransferase substrate binding" evidence="3">
    <location>
        <begin position="21"/>
        <end position="99"/>
    </location>
</feature>
<dbReference type="PANTHER" id="PTHR46429:SF1">
    <property type="entry name" value="23S RRNA (GUANOSINE-2'-O-)-METHYLTRANSFERASE RLMB"/>
    <property type="match status" value="1"/>
</dbReference>
<dbReference type="InterPro" id="IPR029026">
    <property type="entry name" value="tRNA_m1G_MTases_N"/>
</dbReference>
<accession>A0ABY5TMT7</accession>
<evidence type="ECO:0000313" key="4">
    <source>
        <dbReference type="EMBL" id="UVW34519.1"/>
    </source>
</evidence>
<dbReference type="EMBL" id="CP103416">
    <property type="protein sequence ID" value="UVW34519.1"/>
    <property type="molecule type" value="Genomic_DNA"/>
</dbReference>
<dbReference type="Pfam" id="PF00588">
    <property type="entry name" value="SpoU_methylase"/>
    <property type="match status" value="1"/>
</dbReference>
<dbReference type="InterPro" id="IPR004441">
    <property type="entry name" value="rRNA_MeTrfase_TrmH"/>
</dbReference>
<keyword evidence="1 4" id="KW-0489">Methyltransferase</keyword>
<protein>
    <submittedName>
        <fullName evidence="4">RNA methyltransferase</fullName>
    </submittedName>
</protein>
<name>A0ABY5TMT7_9GAMM</name>
<evidence type="ECO:0000256" key="2">
    <source>
        <dbReference type="ARBA" id="ARBA00022679"/>
    </source>
</evidence>
<evidence type="ECO:0000259" key="3">
    <source>
        <dbReference type="SMART" id="SM00967"/>
    </source>
</evidence>
<organism evidence="4 5">
    <name type="scientific">SAR92 clade bacterium H455</name>
    <dbReference type="NCBI Taxonomy" id="2974818"/>
    <lineage>
        <taxon>Bacteria</taxon>
        <taxon>Pseudomonadati</taxon>
        <taxon>Pseudomonadota</taxon>
        <taxon>Gammaproteobacteria</taxon>
        <taxon>Cellvibrionales</taxon>
        <taxon>Porticoccaceae</taxon>
        <taxon>SAR92 clade</taxon>
    </lineage>
</organism>
<proteinExistence type="predicted"/>
<evidence type="ECO:0000256" key="1">
    <source>
        <dbReference type="ARBA" id="ARBA00022603"/>
    </source>
</evidence>
<dbReference type="Pfam" id="PF08032">
    <property type="entry name" value="SpoU_sub_bind"/>
    <property type="match status" value="1"/>
</dbReference>
<dbReference type="InterPro" id="IPR013123">
    <property type="entry name" value="SpoU_subst-bd"/>
</dbReference>
<dbReference type="InterPro" id="IPR029064">
    <property type="entry name" value="Ribosomal_eL30-like_sf"/>
</dbReference>
<dbReference type="Gene3D" id="3.30.1330.30">
    <property type="match status" value="1"/>
</dbReference>
<dbReference type="Gene3D" id="3.40.1280.10">
    <property type="match status" value="1"/>
</dbReference>
<reference evidence="4" key="1">
    <citation type="submission" date="2022-08" db="EMBL/GenBank/DDBJ databases">
        <title>Catabolic pathway analysis in culturable SAR92 clade bacteria reveals their overlooked roles in DMSP degradation in coastal seas.</title>
        <authorList>
            <person name="He X."/>
            <person name="Zhang X."/>
            <person name="Zhang Y."/>
        </authorList>
    </citation>
    <scope>NUCLEOTIDE SEQUENCE</scope>
    <source>
        <strain evidence="4">H455</strain>
    </source>
</reference>
<dbReference type="InterPro" id="IPR001537">
    <property type="entry name" value="SpoU_MeTrfase"/>
</dbReference>
<keyword evidence="2" id="KW-0808">Transferase</keyword>
<dbReference type="GO" id="GO:0008168">
    <property type="term" value="F:methyltransferase activity"/>
    <property type="evidence" value="ECO:0007669"/>
    <property type="project" value="UniProtKB-KW"/>
</dbReference>
<dbReference type="SUPFAM" id="SSF75217">
    <property type="entry name" value="alpha/beta knot"/>
    <property type="match status" value="1"/>
</dbReference>
<dbReference type="SUPFAM" id="SSF55315">
    <property type="entry name" value="L30e-like"/>
    <property type="match status" value="1"/>
</dbReference>
<dbReference type="Proteomes" id="UP001059934">
    <property type="component" value="Chromosome"/>
</dbReference>
<dbReference type="InterPro" id="IPR029028">
    <property type="entry name" value="Alpha/beta_knot_MTases"/>
</dbReference>
<gene>
    <name evidence="4" type="ORF">NYF23_10930</name>
</gene>
<dbReference type="SMART" id="SM00967">
    <property type="entry name" value="SpoU_sub_bind"/>
    <property type="match status" value="1"/>
</dbReference>